<accession>A0AAW2FIT4</accession>
<dbReference type="EMBL" id="JADYXP020000011">
    <property type="protein sequence ID" value="KAL0114082.1"/>
    <property type="molecule type" value="Genomic_DNA"/>
</dbReference>
<sequence>MDMLFANSRLTNGYQGTSYAAQEPGIPLTSPETSRYGYSRLARDTDELQDRYNLTDISWLEVVTELSDSMEEPAQFAKLIRRAFGSLVCQSEL</sequence>
<keyword evidence="2" id="KW-1185">Reference proteome</keyword>
<evidence type="ECO:0000313" key="2">
    <source>
        <dbReference type="Proteomes" id="UP001430953"/>
    </source>
</evidence>
<organism evidence="1 2">
    <name type="scientific">Cardiocondyla obscurior</name>
    <dbReference type="NCBI Taxonomy" id="286306"/>
    <lineage>
        <taxon>Eukaryota</taxon>
        <taxon>Metazoa</taxon>
        <taxon>Ecdysozoa</taxon>
        <taxon>Arthropoda</taxon>
        <taxon>Hexapoda</taxon>
        <taxon>Insecta</taxon>
        <taxon>Pterygota</taxon>
        <taxon>Neoptera</taxon>
        <taxon>Endopterygota</taxon>
        <taxon>Hymenoptera</taxon>
        <taxon>Apocrita</taxon>
        <taxon>Aculeata</taxon>
        <taxon>Formicoidea</taxon>
        <taxon>Formicidae</taxon>
        <taxon>Myrmicinae</taxon>
        <taxon>Cardiocondyla</taxon>
    </lineage>
</organism>
<reference evidence="1 2" key="1">
    <citation type="submission" date="2023-03" db="EMBL/GenBank/DDBJ databases">
        <title>High recombination rates correlate with genetic variation in Cardiocondyla obscurior ants.</title>
        <authorList>
            <person name="Errbii M."/>
        </authorList>
    </citation>
    <scope>NUCLEOTIDE SEQUENCE [LARGE SCALE GENOMIC DNA]</scope>
    <source>
        <strain evidence="1">Alpha-2009</strain>
        <tissue evidence="1">Whole body</tissue>
    </source>
</reference>
<dbReference type="Proteomes" id="UP001430953">
    <property type="component" value="Unassembled WGS sequence"/>
</dbReference>
<evidence type="ECO:0000313" key="1">
    <source>
        <dbReference type="EMBL" id="KAL0114082.1"/>
    </source>
</evidence>
<name>A0AAW2FIT4_9HYME</name>
<protein>
    <submittedName>
        <fullName evidence="1">Uncharacterized protein</fullName>
    </submittedName>
</protein>
<proteinExistence type="predicted"/>
<gene>
    <name evidence="1" type="ORF">PUN28_011417</name>
</gene>
<dbReference type="AlphaFoldDB" id="A0AAW2FIT4"/>
<comment type="caution">
    <text evidence="1">The sequence shown here is derived from an EMBL/GenBank/DDBJ whole genome shotgun (WGS) entry which is preliminary data.</text>
</comment>